<evidence type="ECO:0000313" key="3">
    <source>
        <dbReference type="Proteomes" id="UP000076609"/>
    </source>
</evidence>
<keyword evidence="3" id="KW-1185">Reference proteome</keyword>
<evidence type="ECO:0000256" key="1">
    <source>
        <dbReference type="SAM" id="Phobius"/>
    </source>
</evidence>
<reference evidence="3" key="1">
    <citation type="submission" date="2016-01" db="EMBL/GenBank/DDBJ databases">
        <title>Draft genome of Chromobacterium sp. F49.</title>
        <authorList>
            <person name="Hong K.W."/>
        </authorList>
    </citation>
    <scope>NUCLEOTIDE SEQUENCE [LARGE SCALE GENOMIC DNA]</scope>
    <source>
        <strain evidence="3">CN3</strain>
    </source>
</reference>
<proteinExistence type="predicted"/>
<accession>A0ABR5YB36</accession>
<dbReference type="Proteomes" id="UP000076609">
    <property type="component" value="Unassembled WGS sequence"/>
</dbReference>
<evidence type="ECO:0000313" key="2">
    <source>
        <dbReference type="EMBL" id="KZE13448.1"/>
    </source>
</evidence>
<organism evidence="2 3">
    <name type="scientific">Sphingomonas hankookensis</name>
    <dbReference type="NCBI Taxonomy" id="563996"/>
    <lineage>
        <taxon>Bacteria</taxon>
        <taxon>Pseudomonadati</taxon>
        <taxon>Pseudomonadota</taxon>
        <taxon>Alphaproteobacteria</taxon>
        <taxon>Sphingomonadales</taxon>
        <taxon>Sphingomonadaceae</taxon>
        <taxon>Sphingomonas</taxon>
    </lineage>
</organism>
<keyword evidence="1" id="KW-1133">Transmembrane helix</keyword>
<gene>
    <name evidence="2" type="ORF">AVT10_15640</name>
</gene>
<dbReference type="EMBL" id="LQQO01000021">
    <property type="protein sequence ID" value="KZE13448.1"/>
    <property type="molecule type" value="Genomic_DNA"/>
</dbReference>
<keyword evidence="1" id="KW-0472">Membrane</keyword>
<protein>
    <submittedName>
        <fullName evidence="2">Uncharacterized protein</fullName>
    </submittedName>
</protein>
<feature type="transmembrane region" description="Helical" evidence="1">
    <location>
        <begin position="12"/>
        <end position="33"/>
    </location>
</feature>
<comment type="caution">
    <text evidence="2">The sequence shown here is derived from an EMBL/GenBank/DDBJ whole genome shotgun (WGS) entry which is preliminary data.</text>
</comment>
<feature type="transmembrane region" description="Helical" evidence="1">
    <location>
        <begin position="39"/>
        <end position="59"/>
    </location>
</feature>
<dbReference type="RefSeq" id="WP_066690668.1">
    <property type="nucleotide sequence ID" value="NZ_CP117025.1"/>
</dbReference>
<keyword evidence="1" id="KW-0812">Transmembrane</keyword>
<sequence>MTDDPVARNRWLVLVAIRIATAMGAVFGLIVLARAPDTGMRVLGAAIVLSALYAMAVVPRGLTAKWRSK</sequence>
<name>A0ABR5YB36_9SPHN</name>